<evidence type="ECO:0000256" key="1">
    <source>
        <dbReference type="SAM" id="Coils"/>
    </source>
</evidence>
<dbReference type="KEGG" id="bex:A11Q_400"/>
<keyword evidence="3" id="KW-1133">Transmembrane helix</keyword>
<proteinExistence type="predicted"/>
<feature type="compositionally biased region" description="Polar residues" evidence="2">
    <location>
        <begin position="34"/>
        <end position="55"/>
    </location>
</feature>
<reference evidence="4 5" key="1">
    <citation type="journal article" date="2013" name="ISME J.">
        <title>By their genes ye shall know them: genomic signatures of predatory bacteria.</title>
        <authorList>
            <person name="Pasternak Z."/>
            <person name="Pietrokovski S."/>
            <person name="Rotem O."/>
            <person name="Gophna U."/>
            <person name="Lurie-Weinberger M.N."/>
            <person name="Jurkevitch E."/>
        </authorList>
    </citation>
    <scope>NUCLEOTIDE SEQUENCE [LARGE SCALE GENOMIC DNA]</scope>
    <source>
        <strain evidence="4 5">JSS</strain>
    </source>
</reference>
<dbReference type="AlphaFoldDB" id="M4V849"/>
<feature type="transmembrane region" description="Helical" evidence="3">
    <location>
        <begin position="7"/>
        <end position="26"/>
    </location>
</feature>
<dbReference type="Proteomes" id="UP000012040">
    <property type="component" value="Chromosome"/>
</dbReference>
<dbReference type="RefSeq" id="WP_015469110.1">
    <property type="nucleotide sequence ID" value="NC_020813.1"/>
</dbReference>
<feature type="coiled-coil region" evidence="1">
    <location>
        <begin position="70"/>
        <end position="152"/>
    </location>
</feature>
<accession>M4V849</accession>
<protein>
    <submittedName>
        <fullName evidence="4">Uncharacterized protein</fullName>
    </submittedName>
</protein>
<feature type="region of interest" description="Disordered" evidence="2">
    <location>
        <begin position="167"/>
        <end position="198"/>
    </location>
</feature>
<evidence type="ECO:0000313" key="4">
    <source>
        <dbReference type="EMBL" id="AGH94620.1"/>
    </source>
</evidence>
<keyword evidence="3" id="KW-0812">Transmembrane</keyword>
<dbReference type="STRING" id="1184267.A11Q_400"/>
<keyword evidence="3" id="KW-0472">Membrane</keyword>
<evidence type="ECO:0000256" key="3">
    <source>
        <dbReference type="SAM" id="Phobius"/>
    </source>
</evidence>
<evidence type="ECO:0000256" key="2">
    <source>
        <dbReference type="SAM" id="MobiDB-lite"/>
    </source>
</evidence>
<gene>
    <name evidence="4" type="ORF">A11Q_400</name>
</gene>
<keyword evidence="1" id="KW-0175">Coiled coil</keyword>
<sequence>MKQISEFLNYIIALMVVVMAGAFYHFHTSSKAPSEVNDLSSHQASKKPASQNLSSAEEDKIVNKYLQEASKELERQKMISDRNLREAQRKLAELERAKKLKEQKEIESIPLERQIWKEPQRETAVEILDGEISQLQQQIRTIDRQQKKAADDFVENARQEGYHVEVSDDMEVTNATPIRNRKPSQEDDEDSIEVYPSD</sequence>
<dbReference type="PATRIC" id="fig|1184267.3.peg.404"/>
<organism evidence="4 5">
    <name type="scientific">Pseudobdellovibrio exovorus JSS</name>
    <dbReference type="NCBI Taxonomy" id="1184267"/>
    <lineage>
        <taxon>Bacteria</taxon>
        <taxon>Pseudomonadati</taxon>
        <taxon>Bdellovibrionota</taxon>
        <taxon>Bdellovibrionia</taxon>
        <taxon>Bdellovibrionales</taxon>
        <taxon>Pseudobdellovibrionaceae</taxon>
        <taxon>Pseudobdellovibrio</taxon>
    </lineage>
</organism>
<evidence type="ECO:0000313" key="5">
    <source>
        <dbReference type="Proteomes" id="UP000012040"/>
    </source>
</evidence>
<keyword evidence="5" id="KW-1185">Reference proteome</keyword>
<feature type="region of interest" description="Disordered" evidence="2">
    <location>
        <begin position="34"/>
        <end position="57"/>
    </location>
</feature>
<dbReference type="HOGENOM" id="CLU_1375859_0_0_7"/>
<name>M4V849_9BACT</name>
<dbReference type="EMBL" id="CP003537">
    <property type="protein sequence ID" value="AGH94620.1"/>
    <property type="molecule type" value="Genomic_DNA"/>
</dbReference>